<organism evidence="1 2">
    <name type="scientific">Hyalomma asiaticum</name>
    <name type="common">Tick</name>
    <dbReference type="NCBI Taxonomy" id="266040"/>
    <lineage>
        <taxon>Eukaryota</taxon>
        <taxon>Metazoa</taxon>
        <taxon>Ecdysozoa</taxon>
        <taxon>Arthropoda</taxon>
        <taxon>Chelicerata</taxon>
        <taxon>Arachnida</taxon>
        <taxon>Acari</taxon>
        <taxon>Parasitiformes</taxon>
        <taxon>Ixodida</taxon>
        <taxon>Ixodoidea</taxon>
        <taxon>Ixodidae</taxon>
        <taxon>Hyalomminae</taxon>
        <taxon>Hyalomma</taxon>
    </lineage>
</organism>
<dbReference type="Proteomes" id="UP000821845">
    <property type="component" value="Chromosome 1"/>
</dbReference>
<accession>A0ACB7TBI1</accession>
<reference evidence="1" key="1">
    <citation type="submission" date="2020-05" db="EMBL/GenBank/DDBJ databases">
        <title>Large-scale comparative analyses of tick genomes elucidate their genetic diversity and vector capacities.</title>
        <authorList>
            <person name="Jia N."/>
            <person name="Wang J."/>
            <person name="Shi W."/>
            <person name="Du L."/>
            <person name="Sun Y."/>
            <person name="Zhan W."/>
            <person name="Jiang J."/>
            <person name="Wang Q."/>
            <person name="Zhang B."/>
            <person name="Ji P."/>
            <person name="Sakyi L.B."/>
            <person name="Cui X."/>
            <person name="Yuan T."/>
            <person name="Jiang B."/>
            <person name="Yang W."/>
            <person name="Lam T.T.-Y."/>
            <person name="Chang Q."/>
            <person name="Ding S."/>
            <person name="Wang X."/>
            <person name="Zhu J."/>
            <person name="Ruan X."/>
            <person name="Zhao L."/>
            <person name="Wei J."/>
            <person name="Que T."/>
            <person name="Du C."/>
            <person name="Cheng J."/>
            <person name="Dai P."/>
            <person name="Han X."/>
            <person name="Huang E."/>
            <person name="Gao Y."/>
            <person name="Liu J."/>
            <person name="Shao H."/>
            <person name="Ye R."/>
            <person name="Li L."/>
            <person name="Wei W."/>
            <person name="Wang X."/>
            <person name="Wang C."/>
            <person name="Yang T."/>
            <person name="Huo Q."/>
            <person name="Li W."/>
            <person name="Guo W."/>
            <person name="Chen H."/>
            <person name="Zhou L."/>
            <person name="Ni X."/>
            <person name="Tian J."/>
            <person name="Zhou Y."/>
            <person name="Sheng Y."/>
            <person name="Liu T."/>
            <person name="Pan Y."/>
            <person name="Xia L."/>
            <person name="Li J."/>
            <person name="Zhao F."/>
            <person name="Cao W."/>
        </authorList>
    </citation>
    <scope>NUCLEOTIDE SEQUENCE</scope>
    <source>
        <strain evidence="1">Hyas-2018</strain>
    </source>
</reference>
<keyword evidence="2" id="KW-1185">Reference proteome</keyword>
<name>A0ACB7TBI1_HYAAI</name>
<proteinExistence type="predicted"/>
<sequence>MINDDGSESDRAAILGDMYEENQAKFVSNVSERREGPDSAPADVSLWINVTRKWRDPDAGLLGDRERMSSLLSKRVVEAENS</sequence>
<dbReference type="EMBL" id="CM023481">
    <property type="protein sequence ID" value="KAH6944290.1"/>
    <property type="molecule type" value="Genomic_DNA"/>
</dbReference>
<evidence type="ECO:0000313" key="1">
    <source>
        <dbReference type="EMBL" id="KAH6944290.1"/>
    </source>
</evidence>
<comment type="caution">
    <text evidence="1">The sequence shown here is derived from an EMBL/GenBank/DDBJ whole genome shotgun (WGS) entry which is preliminary data.</text>
</comment>
<gene>
    <name evidence="1" type="ORF">HPB50_002606</name>
</gene>
<evidence type="ECO:0000313" key="2">
    <source>
        <dbReference type="Proteomes" id="UP000821845"/>
    </source>
</evidence>
<protein>
    <submittedName>
        <fullName evidence="1">Uncharacterized protein</fullName>
    </submittedName>
</protein>